<dbReference type="AlphaFoldDB" id="A0A933MJS7"/>
<sequence length="191" mass="22104">MKIIALAVCIFSIVAPAYARIAKFKSEKVVVTINSGWAAVNGVYWMQAQRAPARLNIFYPFPKGRWNFPENVKASSISQSGNISELKVMVSPDSDGVYFNLVFPDTFLLQLQVSYRQALKGNEFCYILKSTQEWGLPLERAEFEISIPVNLKRQNINYKPDSIIVEEKRFIYKIVRKSFLPKEDIWIRWEK</sequence>
<dbReference type="EMBL" id="JACQXR010000043">
    <property type="protein sequence ID" value="MBI4726288.1"/>
    <property type="molecule type" value="Genomic_DNA"/>
</dbReference>
<comment type="caution">
    <text evidence="1">The sequence shown here is derived from an EMBL/GenBank/DDBJ whole genome shotgun (WGS) entry which is preliminary data.</text>
</comment>
<accession>A0A933MJS7</accession>
<proteinExistence type="predicted"/>
<dbReference type="Proteomes" id="UP000736328">
    <property type="component" value="Unassembled WGS sequence"/>
</dbReference>
<evidence type="ECO:0000313" key="1">
    <source>
        <dbReference type="EMBL" id="MBI4726288.1"/>
    </source>
</evidence>
<organism evidence="1 2">
    <name type="scientific">candidate division TA06 bacterium</name>
    <dbReference type="NCBI Taxonomy" id="2250710"/>
    <lineage>
        <taxon>Bacteria</taxon>
        <taxon>Bacteria division TA06</taxon>
    </lineage>
</organism>
<name>A0A933MJS7_UNCT6</name>
<protein>
    <submittedName>
        <fullName evidence="1">Uncharacterized protein</fullName>
    </submittedName>
</protein>
<reference evidence="1" key="1">
    <citation type="submission" date="2020-07" db="EMBL/GenBank/DDBJ databases">
        <title>Huge and variable diversity of episymbiotic CPR bacteria and DPANN archaea in groundwater ecosystems.</title>
        <authorList>
            <person name="He C.Y."/>
            <person name="Keren R."/>
            <person name="Whittaker M."/>
            <person name="Farag I.F."/>
            <person name="Doudna J."/>
            <person name="Cate J.H.D."/>
            <person name="Banfield J.F."/>
        </authorList>
    </citation>
    <scope>NUCLEOTIDE SEQUENCE</scope>
    <source>
        <strain evidence="1">NC_groundwater_1520_Pr4_B-0.1um_53_5</strain>
    </source>
</reference>
<gene>
    <name evidence="1" type="ORF">HY768_03520</name>
</gene>
<evidence type="ECO:0000313" key="2">
    <source>
        <dbReference type="Proteomes" id="UP000736328"/>
    </source>
</evidence>